<proteinExistence type="predicted"/>
<protein>
    <submittedName>
        <fullName evidence="1">Uncharacterized protein</fullName>
    </submittedName>
</protein>
<reference evidence="1" key="1">
    <citation type="submission" date="2009-10" db="EMBL/GenBank/DDBJ databases">
        <title>Diversity of trophic interactions inside an arsenic-rich microbial ecosystem.</title>
        <authorList>
            <person name="Bertin P.N."/>
            <person name="Heinrich-Salmeron A."/>
            <person name="Pelletier E."/>
            <person name="Goulhen-Chollet F."/>
            <person name="Arsene-Ploetze F."/>
            <person name="Gallien S."/>
            <person name="Calteau A."/>
            <person name="Vallenet D."/>
            <person name="Casiot C."/>
            <person name="Chane-Woon-Ming B."/>
            <person name="Giloteaux L."/>
            <person name="Barakat M."/>
            <person name="Bonnefoy V."/>
            <person name="Bruneel O."/>
            <person name="Chandler M."/>
            <person name="Cleiss J."/>
            <person name="Duran R."/>
            <person name="Elbaz-Poulichet F."/>
            <person name="Fonknechten N."/>
            <person name="Lauga B."/>
            <person name="Mornico D."/>
            <person name="Ortet P."/>
            <person name="Schaeffer C."/>
            <person name="Siguier P."/>
            <person name="Alexander Thil Smith A."/>
            <person name="Van Dorsselaer A."/>
            <person name="Weissenbach J."/>
            <person name="Medigue C."/>
            <person name="Le Paslier D."/>
        </authorList>
    </citation>
    <scope>NUCLEOTIDE SEQUENCE</scope>
</reference>
<gene>
    <name evidence="1" type="ORF">CARN6_2149</name>
</gene>
<organism evidence="1">
    <name type="scientific">mine drainage metagenome</name>
    <dbReference type="NCBI Taxonomy" id="410659"/>
    <lineage>
        <taxon>unclassified sequences</taxon>
        <taxon>metagenomes</taxon>
        <taxon>ecological metagenomes</taxon>
    </lineage>
</organism>
<evidence type="ECO:0000313" key="1">
    <source>
        <dbReference type="EMBL" id="CBI08663.1"/>
    </source>
</evidence>
<sequence length="84" mass="9368">MMKASDLWEIDLERLARYGSKENTIQRQGSHCSFGNGQVPVVGRIEAAAVKRDAPWQRAVGHCYLGRRRHRVMVADSAALAGLF</sequence>
<dbReference type="AlphaFoldDB" id="E6QN42"/>
<accession>E6QN42</accession>
<dbReference type="EMBL" id="CABQ01000246">
    <property type="protein sequence ID" value="CBI08663.1"/>
    <property type="molecule type" value="Genomic_DNA"/>
</dbReference>
<comment type="caution">
    <text evidence="1">The sequence shown here is derived from an EMBL/GenBank/DDBJ whole genome shotgun (WGS) entry which is preliminary data.</text>
</comment>
<name>E6QN42_9ZZZZ</name>